<proteinExistence type="predicted"/>
<evidence type="ECO:0000313" key="2">
    <source>
        <dbReference type="EMBL" id="MBM6759047.1"/>
    </source>
</evidence>
<organism evidence="2 3">
    <name type="scientific">Bacteroides mediterraneensis</name>
    <dbReference type="NCBI Taxonomy" id="1841856"/>
    <lineage>
        <taxon>Bacteria</taxon>
        <taxon>Pseudomonadati</taxon>
        <taxon>Bacteroidota</taxon>
        <taxon>Bacteroidia</taxon>
        <taxon>Bacteroidales</taxon>
        <taxon>Bacteroidaceae</taxon>
        <taxon>Bacteroides</taxon>
    </lineage>
</organism>
<comment type="caution">
    <text evidence="2">The sequence shown here is derived from an EMBL/GenBank/DDBJ whole genome shotgun (WGS) entry which is preliminary data.</text>
</comment>
<accession>A0ABS2EWK6</accession>
<gene>
    <name evidence="2" type="ORF">H6A31_10215</name>
</gene>
<dbReference type="GO" id="GO:0016740">
    <property type="term" value="F:transferase activity"/>
    <property type="evidence" value="ECO:0007669"/>
    <property type="project" value="UniProtKB-KW"/>
</dbReference>
<dbReference type="InterPro" id="IPR051706">
    <property type="entry name" value="Glycosyltransferase_domain"/>
</dbReference>
<dbReference type="EMBL" id="JACJJW010000027">
    <property type="protein sequence ID" value="MBM6759047.1"/>
    <property type="molecule type" value="Genomic_DNA"/>
</dbReference>
<reference evidence="2 3" key="1">
    <citation type="journal article" date="2021" name="Sci. Rep.">
        <title>The distribution of antibiotic resistance genes in chicken gut microbiota commensals.</title>
        <authorList>
            <person name="Juricova H."/>
            <person name="Matiasovicova J."/>
            <person name="Kubasova T."/>
            <person name="Cejkova D."/>
            <person name="Rychlik I."/>
        </authorList>
    </citation>
    <scope>NUCLEOTIDE SEQUENCE [LARGE SCALE GENOMIC DNA]</scope>
    <source>
        <strain evidence="2 3">An801</strain>
    </source>
</reference>
<dbReference type="Pfam" id="PF04488">
    <property type="entry name" value="Gly_transf_sug"/>
    <property type="match status" value="1"/>
</dbReference>
<evidence type="ECO:0000256" key="1">
    <source>
        <dbReference type="ARBA" id="ARBA00022679"/>
    </source>
</evidence>
<evidence type="ECO:0000313" key="3">
    <source>
        <dbReference type="Proteomes" id="UP000703295"/>
    </source>
</evidence>
<protein>
    <submittedName>
        <fullName evidence="2">Glycosyl transferase</fullName>
    </submittedName>
</protein>
<dbReference type="Proteomes" id="UP000703295">
    <property type="component" value="Unassembled WGS sequence"/>
</dbReference>
<dbReference type="SUPFAM" id="SSF53448">
    <property type="entry name" value="Nucleotide-diphospho-sugar transferases"/>
    <property type="match status" value="1"/>
</dbReference>
<sequence>MIPKIIHYCWFGGNPEPEDVKRCIASWKKYMPDYKIIRWDESNYDINRCQYMADAYKEKKWAFVSDFARLDIIYQNGGIYLDTDVEVLKSFDNLLGEKMFCGFESRDSNGIRKNSSIEYSVNLGLGYGAEKGHPILKEMINLYQKLSFYNQDGSLNLVACPRYQTLILTKHGLIPNNQTQRLDNVIAYSPEYFCPQSNITDKMLYPLDKSFSIHHFSVSWTSSKGLKVRKWKNKLSKILPYWLASKIVTAIYKLR</sequence>
<name>A0ABS2EWK6_9BACE</name>
<dbReference type="InterPro" id="IPR007577">
    <property type="entry name" value="GlycoTrfase_DXD_sugar-bd_CS"/>
</dbReference>
<dbReference type="PANTHER" id="PTHR32385:SF15">
    <property type="entry name" value="INOSITOL PHOSPHOCERAMIDE MANNOSYLTRANSFERASE 1"/>
    <property type="match status" value="1"/>
</dbReference>
<dbReference type="Gene3D" id="3.90.550.20">
    <property type="match status" value="1"/>
</dbReference>
<dbReference type="PANTHER" id="PTHR32385">
    <property type="entry name" value="MANNOSYL PHOSPHORYLINOSITOL CERAMIDE SYNTHASE"/>
    <property type="match status" value="1"/>
</dbReference>
<keyword evidence="3" id="KW-1185">Reference proteome</keyword>
<keyword evidence="1 2" id="KW-0808">Transferase</keyword>
<dbReference type="RefSeq" id="WP_204476218.1">
    <property type="nucleotide sequence ID" value="NZ_JACJJW010000027.1"/>
</dbReference>
<dbReference type="InterPro" id="IPR029044">
    <property type="entry name" value="Nucleotide-diphossugar_trans"/>
</dbReference>